<proteinExistence type="predicted"/>
<dbReference type="PANTHER" id="PTHR30503">
    <property type="entry name" value="INNER MEMBRANE PROTEIN YEDI"/>
    <property type="match status" value="1"/>
</dbReference>
<feature type="transmembrane region" description="Helical" evidence="1">
    <location>
        <begin position="75"/>
        <end position="93"/>
    </location>
</feature>
<protein>
    <submittedName>
        <fullName evidence="2">DUF808 domain-containing protein</fullName>
    </submittedName>
</protein>
<comment type="caution">
    <text evidence="2">The sequence shown here is derived from an EMBL/GenBank/DDBJ whole genome shotgun (WGS) entry which is preliminary data.</text>
</comment>
<keyword evidence="1" id="KW-1133">Transmembrane helix</keyword>
<dbReference type="Pfam" id="PF05661">
    <property type="entry name" value="DUF808"/>
    <property type="match status" value="1"/>
</dbReference>
<feature type="transmembrane region" description="Helical" evidence="1">
    <location>
        <begin position="174"/>
        <end position="197"/>
    </location>
</feature>
<sequence>MSGLFALLDDVAALVRITAASLDDIAGAAGRAGVKAAGVVVDDAAVTPRYVQGLEPKRELSIIGRIARGSLRNKLLFILPAALLLSQFAPWALTPILMLGGTYLCYEGAEKIWELIAGHQPAPEEARETAAADPEGHEKKVVSGAVRTDFILSAEIMVIALNEVASEGLVARGAILLVVAVAITALVYGAVALIVKMDDAGLALAKRDSAPVSALGRGLVRAMPIVLSVLSTVGIAAMLWVGGHILLVGVEDLGFAPPYAFVHHVEVLVHDATGPLGGFLGWLTNTVFSAIAGAVVGAIIVAVMHVIPKRTAGAAHA</sequence>
<name>A0ABS6US19_9PSEU</name>
<dbReference type="PANTHER" id="PTHR30503:SF3">
    <property type="entry name" value="INNER MEMBRANE PROTEIN YEDI"/>
    <property type="match status" value="1"/>
</dbReference>
<organism evidence="2 3">
    <name type="scientific">Pseudonocardia abyssalis</name>
    <dbReference type="NCBI Taxonomy" id="2792008"/>
    <lineage>
        <taxon>Bacteria</taxon>
        <taxon>Bacillati</taxon>
        <taxon>Actinomycetota</taxon>
        <taxon>Actinomycetes</taxon>
        <taxon>Pseudonocardiales</taxon>
        <taxon>Pseudonocardiaceae</taxon>
        <taxon>Pseudonocardia</taxon>
    </lineage>
</organism>
<evidence type="ECO:0000256" key="1">
    <source>
        <dbReference type="SAM" id="Phobius"/>
    </source>
</evidence>
<feature type="transmembrane region" description="Helical" evidence="1">
    <location>
        <begin position="287"/>
        <end position="307"/>
    </location>
</feature>
<evidence type="ECO:0000313" key="2">
    <source>
        <dbReference type="EMBL" id="MBW0134741.1"/>
    </source>
</evidence>
<keyword evidence="1" id="KW-0472">Membrane</keyword>
<keyword evidence="3" id="KW-1185">Reference proteome</keyword>
<gene>
    <name evidence="2" type="ORF">I4I81_10780</name>
</gene>
<dbReference type="EMBL" id="JADQDK010000001">
    <property type="protein sequence ID" value="MBW0134741.1"/>
    <property type="molecule type" value="Genomic_DNA"/>
</dbReference>
<feature type="transmembrane region" description="Helical" evidence="1">
    <location>
        <begin position="218"/>
        <end position="241"/>
    </location>
</feature>
<dbReference type="InterPro" id="IPR008526">
    <property type="entry name" value="YedI"/>
</dbReference>
<reference evidence="2 3" key="1">
    <citation type="submission" date="2020-11" db="EMBL/GenBank/DDBJ databases">
        <title>Pseudonocardia abyssalis sp. nov. and Pseudonocardia oceani sp. nov., description and phylogenomic analysis of two novel actinomycetes isolated from the deep Southern Ocean.</title>
        <authorList>
            <person name="Parra J."/>
        </authorList>
    </citation>
    <scope>NUCLEOTIDE SEQUENCE [LARGE SCALE GENOMIC DNA]</scope>
    <source>
        <strain evidence="2 3">KRD-168</strain>
    </source>
</reference>
<dbReference type="Proteomes" id="UP000694287">
    <property type="component" value="Unassembled WGS sequence"/>
</dbReference>
<dbReference type="RefSeq" id="WP_218603499.1">
    <property type="nucleotide sequence ID" value="NZ_JADQDJ010000133.1"/>
</dbReference>
<accession>A0ABS6US19</accession>
<evidence type="ECO:0000313" key="3">
    <source>
        <dbReference type="Proteomes" id="UP000694287"/>
    </source>
</evidence>
<keyword evidence="1" id="KW-0812">Transmembrane</keyword>
<dbReference type="PIRSF" id="PIRSF016660">
    <property type="entry name" value="YedI"/>
    <property type="match status" value="1"/>
</dbReference>